<dbReference type="Proteomes" id="UP000257109">
    <property type="component" value="Unassembled WGS sequence"/>
</dbReference>
<evidence type="ECO:0000313" key="2">
    <source>
        <dbReference type="EMBL" id="RDY02076.1"/>
    </source>
</evidence>
<proteinExistence type="predicted"/>
<comment type="caution">
    <text evidence="2">The sequence shown here is derived from an EMBL/GenBank/DDBJ whole genome shotgun (WGS) entry which is preliminary data.</text>
</comment>
<gene>
    <name evidence="2" type="ORF">CR513_14514</name>
</gene>
<feature type="coiled-coil region" evidence="1">
    <location>
        <begin position="4"/>
        <end position="63"/>
    </location>
</feature>
<evidence type="ECO:0000256" key="1">
    <source>
        <dbReference type="SAM" id="Coils"/>
    </source>
</evidence>
<dbReference type="EMBL" id="QJKJ01002604">
    <property type="protein sequence ID" value="RDY02076.1"/>
    <property type="molecule type" value="Genomic_DNA"/>
</dbReference>
<dbReference type="OrthoDB" id="1459749at2759"/>
<sequence>MFSKRIERDQLATKKEQLEEALLNVKMRGAEQEKQLHQLQERINLLEEELAKAKLSKEYLVDQRHEKEVEAQYQETIRGLKMTLEGWKRRCQDIADDAEEQLRVATAKTPF</sequence>
<evidence type="ECO:0000313" key="3">
    <source>
        <dbReference type="Proteomes" id="UP000257109"/>
    </source>
</evidence>
<name>A0A371HH07_MUCPR</name>
<feature type="non-terminal residue" evidence="2">
    <location>
        <position position="1"/>
    </location>
</feature>
<keyword evidence="1" id="KW-0175">Coiled coil</keyword>
<keyword evidence="3" id="KW-1185">Reference proteome</keyword>
<organism evidence="2 3">
    <name type="scientific">Mucuna pruriens</name>
    <name type="common">Velvet bean</name>
    <name type="synonym">Dolichos pruriens</name>
    <dbReference type="NCBI Taxonomy" id="157652"/>
    <lineage>
        <taxon>Eukaryota</taxon>
        <taxon>Viridiplantae</taxon>
        <taxon>Streptophyta</taxon>
        <taxon>Embryophyta</taxon>
        <taxon>Tracheophyta</taxon>
        <taxon>Spermatophyta</taxon>
        <taxon>Magnoliopsida</taxon>
        <taxon>eudicotyledons</taxon>
        <taxon>Gunneridae</taxon>
        <taxon>Pentapetalae</taxon>
        <taxon>rosids</taxon>
        <taxon>fabids</taxon>
        <taxon>Fabales</taxon>
        <taxon>Fabaceae</taxon>
        <taxon>Papilionoideae</taxon>
        <taxon>50 kb inversion clade</taxon>
        <taxon>NPAAA clade</taxon>
        <taxon>indigoferoid/millettioid clade</taxon>
        <taxon>Phaseoleae</taxon>
        <taxon>Mucuna</taxon>
    </lineage>
</organism>
<reference evidence="2" key="1">
    <citation type="submission" date="2018-05" db="EMBL/GenBank/DDBJ databases">
        <title>Draft genome of Mucuna pruriens seed.</title>
        <authorList>
            <person name="Nnadi N.E."/>
            <person name="Vos R."/>
            <person name="Hasami M.H."/>
            <person name="Devisetty U.K."/>
            <person name="Aguiy J.C."/>
        </authorList>
    </citation>
    <scope>NUCLEOTIDE SEQUENCE [LARGE SCALE GENOMIC DNA]</scope>
    <source>
        <strain evidence="2">JCA_2017</strain>
    </source>
</reference>
<accession>A0A371HH07</accession>
<protein>
    <submittedName>
        <fullName evidence="2">Uncharacterized protein</fullName>
    </submittedName>
</protein>
<dbReference type="AlphaFoldDB" id="A0A371HH07"/>